<protein>
    <submittedName>
        <fullName evidence="1">Uncharacterized protein</fullName>
    </submittedName>
</protein>
<proteinExistence type="predicted"/>
<dbReference type="EMBL" id="JWLZ01000171">
    <property type="protein sequence ID" value="KHT62749.1"/>
    <property type="molecule type" value="Genomic_DNA"/>
</dbReference>
<gene>
    <name evidence="1" type="ORF">RJ45_15470</name>
</gene>
<dbReference type="RefSeq" id="WP_039464018.1">
    <property type="nucleotide sequence ID" value="NZ_JWLZ01000171.1"/>
</dbReference>
<evidence type="ECO:0000313" key="2">
    <source>
        <dbReference type="Proteomes" id="UP000031278"/>
    </source>
</evidence>
<accession>A0A0B9G264</accession>
<evidence type="ECO:0000313" key="1">
    <source>
        <dbReference type="EMBL" id="KHT62749.1"/>
    </source>
</evidence>
<dbReference type="Proteomes" id="UP000031278">
    <property type="component" value="Unassembled WGS sequence"/>
</dbReference>
<comment type="caution">
    <text evidence="1">The sequence shown here is derived from an EMBL/GenBank/DDBJ whole genome shotgun (WGS) entry which is preliminary data.</text>
</comment>
<organism evidence="1 2">
    <name type="scientific">Photobacterium gaetbulicola</name>
    <dbReference type="NCBI Taxonomy" id="1295392"/>
    <lineage>
        <taxon>Bacteria</taxon>
        <taxon>Pseudomonadati</taxon>
        <taxon>Pseudomonadota</taxon>
        <taxon>Gammaproteobacteria</taxon>
        <taxon>Vibrionales</taxon>
        <taxon>Vibrionaceae</taxon>
        <taxon>Photobacterium</taxon>
    </lineage>
</organism>
<dbReference type="AlphaFoldDB" id="A0A0B9G264"/>
<reference evidence="1 2" key="1">
    <citation type="submission" date="2014-12" db="EMBL/GenBank/DDBJ databases">
        <title>Genome sequencing of Photobacterium gaetbulicola AD005a.</title>
        <authorList>
            <person name="Adrian T.G.S."/>
            <person name="Chan K.G."/>
        </authorList>
    </citation>
    <scope>NUCLEOTIDE SEQUENCE [LARGE SCALE GENOMIC DNA]</scope>
    <source>
        <strain evidence="1 2">AD005a</strain>
    </source>
</reference>
<name>A0A0B9G264_9GAMM</name>
<sequence>MDQAEGLRSIFKRQQCIQKVRNYHQQIREAVAHGKTQKVSQLLSLLETAQLQLEATYDQSSKWVH</sequence>